<dbReference type="PANTHER" id="PTHR32309:SF13">
    <property type="entry name" value="FERRIC ENTEROBACTIN TRANSPORT PROTEIN FEPE"/>
    <property type="match status" value="1"/>
</dbReference>
<name>A0A1W1D1Q5_9ZZZZ</name>
<keyword evidence="1" id="KW-0472">Membrane</keyword>
<feature type="transmembrane region" description="Helical" evidence="1">
    <location>
        <begin position="291"/>
        <end position="312"/>
    </location>
</feature>
<dbReference type="GO" id="GO:0004713">
    <property type="term" value="F:protein tyrosine kinase activity"/>
    <property type="evidence" value="ECO:0007669"/>
    <property type="project" value="TreeGrafter"/>
</dbReference>
<gene>
    <name evidence="2" type="ORF">MNB_SV-13-1243</name>
</gene>
<keyword evidence="1" id="KW-0812">Transmembrane</keyword>
<accession>A0A1W1D1Q5</accession>
<dbReference type="GO" id="GO:0005886">
    <property type="term" value="C:plasma membrane"/>
    <property type="evidence" value="ECO:0007669"/>
    <property type="project" value="TreeGrafter"/>
</dbReference>
<dbReference type="EMBL" id="FPHM01000327">
    <property type="protein sequence ID" value="SFV71905.1"/>
    <property type="molecule type" value="Genomic_DNA"/>
</dbReference>
<sequence>MIHILLKLLFSSFFIAGATFIIFYETERYESRSIINIRDLSEEQSSNPLDAILAKGSPVMQESKLLELYIRSADMFAYLNKGFNFREYYSNEDMDILKRLYKETKNPFYRLTKENLLKAYNNDLSIIYDTSSTAIILSFAHADPKLSQEIIKEMIKHSSYTLNRLERENAEVALAFLKTQVKESEALFIQSIKNMIKYQNKYNTIDPNLEVEAKSTILAGTGKGRKELNEKVFDFELLKSKMTFSKEIYSHSLAKLEELKSEVNQNIKNLLIITKPSLAELYTYPKKPKRVFTLFIMIFFLYSILASMISLIRDHRD</sequence>
<protein>
    <submittedName>
        <fullName evidence="2">Capsular polysaccharide export system inner membrane protein KpsE</fullName>
    </submittedName>
</protein>
<reference evidence="2" key="1">
    <citation type="submission" date="2016-10" db="EMBL/GenBank/DDBJ databases">
        <authorList>
            <person name="de Groot N.N."/>
        </authorList>
    </citation>
    <scope>NUCLEOTIDE SEQUENCE</scope>
</reference>
<dbReference type="AlphaFoldDB" id="A0A1W1D1Q5"/>
<organism evidence="2">
    <name type="scientific">hydrothermal vent metagenome</name>
    <dbReference type="NCBI Taxonomy" id="652676"/>
    <lineage>
        <taxon>unclassified sequences</taxon>
        <taxon>metagenomes</taxon>
        <taxon>ecological metagenomes</taxon>
    </lineage>
</organism>
<proteinExistence type="predicted"/>
<evidence type="ECO:0000313" key="2">
    <source>
        <dbReference type="EMBL" id="SFV71905.1"/>
    </source>
</evidence>
<evidence type="ECO:0000256" key="1">
    <source>
        <dbReference type="SAM" id="Phobius"/>
    </source>
</evidence>
<feature type="transmembrane region" description="Helical" evidence="1">
    <location>
        <begin position="6"/>
        <end position="24"/>
    </location>
</feature>
<dbReference type="PANTHER" id="PTHR32309">
    <property type="entry name" value="TYROSINE-PROTEIN KINASE"/>
    <property type="match status" value="1"/>
</dbReference>
<keyword evidence="1" id="KW-1133">Transmembrane helix</keyword>
<dbReference type="InterPro" id="IPR050445">
    <property type="entry name" value="Bact_polysacc_biosynth/exp"/>
</dbReference>